<keyword evidence="6" id="KW-1185">Reference proteome</keyword>
<evidence type="ECO:0000256" key="1">
    <source>
        <dbReference type="ARBA" id="ARBA00006484"/>
    </source>
</evidence>
<dbReference type="AlphaFoldDB" id="A3LUB3"/>
<dbReference type="GO" id="GO:0016491">
    <property type="term" value="F:oxidoreductase activity"/>
    <property type="evidence" value="ECO:0007669"/>
    <property type="project" value="UniProtKB-KW"/>
</dbReference>
<dbReference type="PANTHER" id="PTHR24320:SF282">
    <property type="entry name" value="WW DOMAIN-CONTAINING OXIDOREDUCTASE"/>
    <property type="match status" value="1"/>
</dbReference>
<dbReference type="OrthoDB" id="191139at2759"/>
<evidence type="ECO:0000313" key="6">
    <source>
        <dbReference type="Proteomes" id="UP000002258"/>
    </source>
</evidence>
<dbReference type="GO" id="GO:0005739">
    <property type="term" value="C:mitochondrion"/>
    <property type="evidence" value="ECO:0007669"/>
    <property type="project" value="EnsemblFungi"/>
</dbReference>
<keyword evidence="4" id="KW-0472">Membrane</keyword>
<dbReference type="InterPro" id="IPR002347">
    <property type="entry name" value="SDR_fam"/>
</dbReference>
<evidence type="ECO:0000256" key="3">
    <source>
        <dbReference type="ARBA" id="ARBA00023002"/>
    </source>
</evidence>
<dbReference type="PANTHER" id="PTHR24320">
    <property type="entry name" value="RETINOL DEHYDROGENASE"/>
    <property type="match status" value="1"/>
</dbReference>
<dbReference type="eggNOG" id="KOG1208">
    <property type="taxonomic scope" value="Eukaryota"/>
</dbReference>
<accession>A3LUB3</accession>
<keyword evidence="2" id="KW-0521">NADP</keyword>
<dbReference type="InParanoid" id="A3LUB3"/>
<organism evidence="5 6">
    <name type="scientific">Scheffersomyces stipitis (strain ATCC 58785 / CBS 6054 / NBRC 10063 / NRRL Y-11545)</name>
    <name type="common">Yeast</name>
    <name type="synonym">Pichia stipitis</name>
    <dbReference type="NCBI Taxonomy" id="322104"/>
    <lineage>
        <taxon>Eukaryota</taxon>
        <taxon>Fungi</taxon>
        <taxon>Dikarya</taxon>
        <taxon>Ascomycota</taxon>
        <taxon>Saccharomycotina</taxon>
        <taxon>Pichiomycetes</taxon>
        <taxon>Debaryomycetaceae</taxon>
        <taxon>Scheffersomyces</taxon>
    </lineage>
</organism>
<dbReference type="FunCoup" id="A3LUB3">
    <property type="interactions" value="254"/>
</dbReference>
<dbReference type="KEGG" id="pic:PICST_67671"/>
<dbReference type="PRINTS" id="PR00081">
    <property type="entry name" value="GDHRDH"/>
</dbReference>
<evidence type="ECO:0000313" key="5">
    <source>
        <dbReference type="EMBL" id="ABN66211.2"/>
    </source>
</evidence>
<keyword evidence="4" id="KW-0812">Transmembrane</keyword>
<dbReference type="GO" id="GO:0034389">
    <property type="term" value="P:lipid droplet organization"/>
    <property type="evidence" value="ECO:0007669"/>
    <property type="project" value="EnsemblFungi"/>
</dbReference>
<sequence length="341" mass="38454">MSSISTDSLPYFDPAVDRRVALITGGNSGIGYYTVLQLYLHGYVVYIAGRSRSRVLKSIKELKEKANTITKDYEIQNANTNLTSPKRCLGELVYLEIDLSSLSSVIAAVDTFSNMESKLNLLINNAGAMAVPYALTRDNFEIQLQTNFVSPFLLTTKLLPLLERTADLYPSTEPPRVVYLSSIGHKFAIRFFSLNTSFNYRPNLLFTWLRYGMAKTAGIHFMKMLALRNPKILCMSVHPGFVMNTNLFTYWTRLPIIGILFWCFFQIFGYFLGVSNDEGSDAIIKCCLEPKLSLENDNGKYFVTGGIEAEPSKVASNMDYAARTWIWTVHELSERGITIPN</sequence>
<dbReference type="Gene3D" id="3.40.50.720">
    <property type="entry name" value="NAD(P)-binding Rossmann-like Domain"/>
    <property type="match status" value="1"/>
</dbReference>
<dbReference type="InterPro" id="IPR036291">
    <property type="entry name" value="NAD(P)-bd_dom_sf"/>
</dbReference>
<dbReference type="Proteomes" id="UP000002258">
    <property type="component" value="Chromosome 4"/>
</dbReference>
<name>A3LUB3_PICST</name>
<evidence type="ECO:0000256" key="2">
    <source>
        <dbReference type="ARBA" id="ARBA00022857"/>
    </source>
</evidence>
<dbReference type="OMA" id="FTWFRYA"/>
<keyword evidence="3" id="KW-0560">Oxidoreductase</keyword>
<reference evidence="5 6" key="1">
    <citation type="journal article" date="2007" name="Nat. Biotechnol.">
        <title>Genome sequence of the lignocellulose-bioconverting and xylose-fermenting yeast Pichia stipitis.</title>
        <authorList>
            <person name="Jeffries T.W."/>
            <person name="Grigoriev I.V."/>
            <person name="Grimwood J."/>
            <person name="Laplaza J.M."/>
            <person name="Aerts A."/>
            <person name="Salamov A."/>
            <person name="Schmutz J."/>
            <person name="Lindquist E."/>
            <person name="Dehal P."/>
            <person name="Shapiro H."/>
            <person name="Jin Y.S."/>
            <person name="Passoth V."/>
            <person name="Richardson P.M."/>
        </authorList>
    </citation>
    <scope>NUCLEOTIDE SEQUENCE [LARGE SCALE GENOMIC DNA]</scope>
    <source>
        <strain evidence="6">ATCC 58785 / CBS 6054 / NBRC 10063 / NRRL Y-11545</strain>
    </source>
</reference>
<evidence type="ECO:0008006" key="7">
    <source>
        <dbReference type="Google" id="ProtNLM"/>
    </source>
</evidence>
<dbReference type="Pfam" id="PF00106">
    <property type="entry name" value="adh_short"/>
    <property type="match status" value="1"/>
</dbReference>
<dbReference type="GO" id="GO:0005811">
    <property type="term" value="C:lipid droplet"/>
    <property type="evidence" value="ECO:0007669"/>
    <property type="project" value="EnsemblFungi"/>
</dbReference>
<dbReference type="RefSeq" id="XP_001384240.2">
    <property type="nucleotide sequence ID" value="XM_001384203.1"/>
</dbReference>
<proteinExistence type="inferred from homology"/>
<dbReference type="GO" id="GO:0007033">
    <property type="term" value="P:vacuole organization"/>
    <property type="evidence" value="ECO:0007669"/>
    <property type="project" value="EnsemblFungi"/>
</dbReference>
<keyword evidence="4" id="KW-1133">Transmembrane helix</keyword>
<dbReference type="STRING" id="322104.A3LUB3"/>
<feature type="transmembrane region" description="Helical" evidence="4">
    <location>
        <begin position="30"/>
        <end position="49"/>
    </location>
</feature>
<gene>
    <name evidence="5" type="ORF">PICST_67671</name>
</gene>
<evidence type="ECO:0000256" key="4">
    <source>
        <dbReference type="SAM" id="Phobius"/>
    </source>
</evidence>
<dbReference type="GO" id="GO:0006624">
    <property type="term" value="P:vacuolar protein processing"/>
    <property type="evidence" value="ECO:0007669"/>
    <property type="project" value="EnsemblFungi"/>
</dbReference>
<dbReference type="EMBL" id="CP000498">
    <property type="protein sequence ID" value="ABN66211.2"/>
    <property type="molecule type" value="Genomic_DNA"/>
</dbReference>
<dbReference type="GO" id="GO:0005773">
    <property type="term" value="C:vacuole"/>
    <property type="evidence" value="ECO:0007669"/>
    <property type="project" value="GOC"/>
</dbReference>
<dbReference type="GeneID" id="4838874"/>
<feature type="transmembrane region" description="Helical" evidence="4">
    <location>
        <begin position="256"/>
        <end position="275"/>
    </location>
</feature>
<dbReference type="SUPFAM" id="SSF51735">
    <property type="entry name" value="NAD(P)-binding Rossmann-fold domains"/>
    <property type="match status" value="1"/>
</dbReference>
<protein>
    <recommendedName>
        <fullName evidence="7">NAD(P)-binding protein</fullName>
    </recommendedName>
</protein>
<comment type="similarity">
    <text evidence="1">Belongs to the short-chain dehydrogenases/reductases (SDR) family.</text>
</comment>
<dbReference type="HOGENOM" id="CLU_010194_44_6_1"/>